<gene>
    <name evidence="1" type="ORF">NIES806_14340</name>
</gene>
<organism evidence="1 2">
    <name type="scientific">Dolichospermum compactum NIES-806</name>
    <dbReference type="NCBI Taxonomy" id="1973481"/>
    <lineage>
        <taxon>Bacteria</taxon>
        <taxon>Bacillati</taxon>
        <taxon>Cyanobacteriota</taxon>
        <taxon>Cyanophyceae</taxon>
        <taxon>Nostocales</taxon>
        <taxon>Aphanizomenonaceae</taxon>
        <taxon>Dolichospermum</taxon>
        <taxon>Dolichospermum compactum</taxon>
    </lineage>
</organism>
<dbReference type="AlphaFoldDB" id="A0A1Z4V1B1"/>
<dbReference type="KEGG" id="dcm:NIES806_14340"/>
<evidence type="ECO:0000313" key="2">
    <source>
        <dbReference type="Proteomes" id="UP000218702"/>
    </source>
</evidence>
<protein>
    <submittedName>
        <fullName evidence="1">Uncharacterized protein</fullName>
    </submittedName>
</protein>
<keyword evidence="2" id="KW-1185">Reference proteome</keyword>
<dbReference type="Proteomes" id="UP000218702">
    <property type="component" value="Chromosome"/>
</dbReference>
<name>A0A1Z4V1B1_9CYAN</name>
<sequence>MRLLSSKQGAIFFEEIEKVLQISDLFCEICRWEVVSTGRSIQELNNETG</sequence>
<accession>A0A1Z4V1B1</accession>
<proteinExistence type="predicted"/>
<evidence type="ECO:0000313" key="1">
    <source>
        <dbReference type="EMBL" id="BAZ85234.1"/>
    </source>
</evidence>
<reference evidence="1 2" key="1">
    <citation type="submission" date="2017-06" db="EMBL/GenBank/DDBJ databases">
        <title>Genome sequencing of cyanobaciteial culture collection at National Institute for Environmental Studies (NIES).</title>
        <authorList>
            <person name="Hirose Y."/>
            <person name="Shimura Y."/>
            <person name="Fujisawa T."/>
            <person name="Nakamura Y."/>
            <person name="Kawachi M."/>
        </authorList>
    </citation>
    <scope>NUCLEOTIDE SEQUENCE [LARGE SCALE GENOMIC DNA]</scope>
    <source>
        <strain evidence="1 2">NIES-806</strain>
    </source>
</reference>
<dbReference type="EMBL" id="AP018316">
    <property type="protein sequence ID" value="BAZ85234.1"/>
    <property type="molecule type" value="Genomic_DNA"/>
</dbReference>